<keyword evidence="2" id="KW-1185">Reference proteome</keyword>
<dbReference type="InterPro" id="IPR012341">
    <property type="entry name" value="6hp_glycosidase-like_sf"/>
</dbReference>
<dbReference type="SUPFAM" id="SSF158745">
    <property type="entry name" value="LanC-like"/>
    <property type="match status" value="1"/>
</dbReference>
<reference evidence="1 2" key="1">
    <citation type="submission" date="2024-09" db="EMBL/GenBank/DDBJ databases">
        <authorList>
            <person name="Sun Q."/>
            <person name="Mori K."/>
        </authorList>
    </citation>
    <scope>NUCLEOTIDE SEQUENCE [LARGE SCALE GENOMIC DNA]</scope>
    <source>
        <strain evidence="1 2">CCM 8677</strain>
    </source>
</reference>
<dbReference type="PRINTS" id="PR01950">
    <property type="entry name" value="LANCSUPER"/>
</dbReference>
<proteinExistence type="predicted"/>
<dbReference type="SMART" id="SM01260">
    <property type="entry name" value="LANC_like"/>
    <property type="match status" value="1"/>
</dbReference>
<dbReference type="Gene3D" id="1.50.10.10">
    <property type="match status" value="1"/>
</dbReference>
<dbReference type="RefSeq" id="WP_390212378.1">
    <property type="nucleotide sequence ID" value="NZ_JBHLXJ010000009.1"/>
</dbReference>
<dbReference type="EMBL" id="JBHLXJ010000009">
    <property type="protein sequence ID" value="MFC0350291.1"/>
    <property type="molecule type" value="Genomic_DNA"/>
</dbReference>
<dbReference type="Pfam" id="PF05147">
    <property type="entry name" value="LANC_like"/>
    <property type="match status" value="1"/>
</dbReference>
<accession>A0ABV6IH07</accession>
<sequence length="415" mass="45592">MKDEKTHYLETADRIGRHLCRDAIWDYGRCTWLGWAVDTVNHRWASVYRSLRHDLYAGTSGVALFMAELYQFTSDSQQLKVIDGVLRQILSSEEIATSTKNYGFYSGSTGIAYAVLRMGQLLQREELVARALTMMEALATISPNAIQLDVISGSAGVIPVWLTTARLHQRPALLEAAQRHGENLLQHAHQTEFGWSWDTMHVPGQKHLTGHSHGVAGIVTALLELYQATGRLDFLNAALEGLRYERHLFSPEAGNWPDLRIMPATKDPSNAPAFYMGWCHGAPGIGLSRLRCVELLPDNVGIRDDLEVALKSTAASLNQTWVPGHLNYSLCHGAAGNAELMIMAGHRLQRPALIEVAEKVAADGIRSYAKQGMPWPCGNGGAGESPNLMLGTAGIGHFYLRLYDSQAVAPILLMA</sequence>
<protein>
    <submittedName>
        <fullName evidence="1">Lanthionine synthetase LanC family protein</fullName>
    </submittedName>
</protein>
<dbReference type="Proteomes" id="UP001589844">
    <property type="component" value="Unassembled WGS sequence"/>
</dbReference>
<dbReference type="PANTHER" id="PTHR12736">
    <property type="entry name" value="LANC-LIKE PROTEIN"/>
    <property type="match status" value="1"/>
</dbReference>
<evidence type="ECO:0000313" key="2">
    <source>
        <dbReference type="Proteomes" id="UP001589844"/>
    </source>
</evidence>
<gene>
    <name evidence="1" type="ORF">ACFFJH_10780</name>
</gene>
<dbReference type="InterPro" id="IPR007822">
    <property type="entry name" value="LANC-like"/>
</dbReference>
<organism evidence="1 2">
    <name type="scientific">Undibacterium danionis</name>
    <dbReference type="NCBI Taxonomy" id="1812100"/>
    <lineage>
        <taxon>Bacteria</taxon>
        <taxon>Pseudomonadati</taxon>
        <taxon>Pseudomonadota</taxon>
        <taxon>Betaproteobacteria</taxon>
        <taxon>Burkholderiales</taxon>
        <taxon>Oxalobacteraceae</taxon>
        <taxon>Undibacterium</taxon>
    </lineage>
</organism>
<name>A0ABV6IH07_9BURK</name>
<evidence type="ECO:0000313" key="1">
    <source>
        <dbReference type="EMBL" id="MFC0350291.1"/>
    </source>
</evidence>
<dbReference type="PANTHER" id="PTHR12736:SF7">
    <property type="entry name" value="LANC-LIKE PROTEIN 3"/>
    <property type="match status" value="1"/>
</dbReference>
<comment type="caution">
    <text evidence="1">The sequence shown here is derived from an EMBL/GenBank/DDBJ whole genome shotgun (WGS) entry which is preliminary data.</text>
</comment>